<accession>A0A061RNM5</accession>
<sequence>GDHRQACARLVEQVDAAMAEVECVLDQHHQAVETAAVLAQELDGLQSEHGEALRRIQEAGAMWGQAQDLAQRTVCELSAASERISWLEGELTAARQEAPSSPGRTALYAPSGLLSSPRVPSENVRALKLRLRASERLLGTARDQHQGSAKLKSVAEELGSILSALEQKPGGGGGGGGG</sequence>
<protein>
    <submittedName>
        <fullName evidence="1">Uncharacterized protein</fullName>
    </submittedName>
</protein>
<organism evidence="1">
    <name type="scientific">Tetraselmis sp. GSL018</name>
    <dbReference type="NCBI Taxonomy" id="582737"/>
    <lineage>
        <taxon>Eukaryota</taxon>
        <taxon>Viridiplantae</taxon>
        <taxon>Chlorophyta</taxon>
        <taxon>core chlorophytes</taxon>
        <taxon>Chlorodendrophyceae</taxon>
        <taxon>Chlorodendrales</taxon>
        <taxon>Chlorodendraceae</taxon>
        <taxon>Tetraselmis</taxon>
    </lineage>
</organism>
<feature type="non-terminal residue" evidence="1">
    <location>
        <position position="178"/>
    </location>
</feature>
<gene>
    <name evidence="1" type="ORF">TSPGSL018_31486</name>
</gene>
<evidence type="ECO:0000313" key="1">
    <source>
        <dbReference type="EMBL" id="JAC72379.1"/>
    </source>
</evidence>
<proteinExistence type="predicted"/>
<dbReference type="EMBL" id="GBEZ01013624">
    <property type="protein sequence ID" value="JAC72379.1"/>
    <property type="molecule type" value="Transcribed_RNA"/>
</dbReference>
<name>A0A061RNM5_9CHLO</name>
<feature type="non-terminal residue" evidence="1">
    <location>
        <position position="1"/>
    </location>
</feature>
<dbReference type="AlphaFoldDB" id="A0A061RNM5"/>
<reference evidence="1" key="1">
    <citation type="submission" date="2014-05" db="EMBL/GenBank/DDBJ databases">
        <title>The transcriptome of the halophilic microalga Tetraselmis sp. GSL018 isolated from the Great Salt Lake, Utah.</title>
        <authorList>
            <person name="Jinkerson R.E."/>
            <person name="D'Adamo S."/>
            <person name="Posewitz M.C."/>
        </authorList>
    </citation>
    <scope>NUCLEOTIDE SEQUENCE</scope>
    <source>
        <strain evidence="1">GSL018</strain>
    </source>
</reference>